<dbReference type="PROSITE" id="PS00356">
    <property type="entry name" value="HTH_LACI_1"/>
    <property type="match status" value="1"/>
</dbReference>
<dbReference type="InterPro" id="IPR010982">
    <property type="entry name" value="Lambda_DNA-bd_dom_sf"/>
</dbReference>
<gene>
    <name evidence="5" type="ORF">R7226_13905</name>
</gene>
<dbReference type="SUPFAM" id="SSF53822">
    <property type="entry name" value="Periplasmic binding protein-like I"/>
    <property type="match status" value="1"/>
</dbReference>
<organism evidence="5 6">
    <name type="scientific">Conexibacter stalactiti</name>
    <dbReference type="NCBI Taxonomy" id="1940611"/>
    <lineage>
        <taxon>Bacteria</taxon>
        <taxon>Bacillati</taxon>
        <taxon>Actinomycetota</taxon>
        <taxon>Thermoleophilia</taxon>
        <taxon>Solirubrobacterales</taxon>
        <taxon>Conexibacteraceae</taxon>
        <taxon>Conexibacter</taxon>
    </lineage>
</organism>
<dbReference type="Gene3D" id="3.40.50.2300">
    <property type="match status" value="2"/>
</dbReference>
<keyword evidence="1" id="KW-0805">Transcription regulation</keyword>
<evidence type="ECO:0000313" key="6">
    <source>
        <dbReference type="Proteomes" id="UP001284601"/>
    </source>
</evidence>
<dbReference type="RefSeq" id="WP_318597775.1">
    <property type="nucleotide sequence ID" value="NZ_JAWSTH010000033.1"/>
</dbReference>
<dbReference type="InterPro" id="IPR028082">
    <property type="entry name" value="Peripla_BP_I"/>
</dbReference>
<dbReference type="Gene3D" id="1.10.260.40">
    <property type="entry name" value="lambda repressor-like DNA-binding domains"/>
    <property type="match status" value="1"/>
</dbReference>
<dbReference type="SUPFAM" id="SSF47413">
    <property type="entry name" value="lambda repressor-like DNA-binding domains"/>
    <property type="match status" value="1"/>
</dbReference>
<name>A0ABU4HRR9_9ACTN</name>
<dbReference type="Proteomes" id="UP001284601">
    <property type="component" value="Unassembled WGS sequence"/>
</dbReference>
<dbReference type="PANTHER" id="PTHR30146:SF109">
    <property type="entry name" value="HTH-TYPE TRANSCRIPTIONAL REGULATOR GALS"/>
    <property type="match status" value="1"/>
</dbReference>
<evidence type="ECO:0000256" key="2">
    <source>
        <dbReference type="ARBA" id="ARBA00023125"/>
    </source>
</evidence>
<evidence type="ECO:0000313" key="5">
    <source>
        <dbReference type="EMBL" id="MDW5595439.1"/>
    </source>
</evidence>
<dbReference type="PROSITE" id="PS50932">
    <property type="entry name" value="HTH_LACI_2"/>
    <property type="match status" value="1"/>
</dbReference>
<sequence length="350" mass="37818">MNGVRIKDVAAKAGVSTATVSRVLHDNGYVSAAARERVEDALRESGYRINAVARELRKRRTITIGLILHGALSNPFVTEVVVGAEHAAAEQGFSVLLFNARGDAEREYECVETLLSRRVDGIVFTTAVSGDNVQRVVDAGVAAVEIERRLCPAAASVVVDNYDGAQEAMKHLLELGHRRIGYIGEPFPEAQARHEATDIARRRFDAYRDALREAGEPFDEACVVRGDYPREQGGWGGLETGAAYMDRLLAQAPDLTAVFAASDLLAAGALQTLYARGVRVPDRMSLVGFDDTFAPHLAPPLSTVRQPMFEMGFKAASLAITLITDDRAEPPVERCAMSLVVRATTARPGA</sequence>
<dbReference type="InterPro" id="IPR046335">
    <property type="entry name" value="LacI/GalR-like_sensor"/>
</dbReference>
<protein>
    <submittedName>
        <fullName evidence="5">LacI family DNA-binding transcriptional regulator</fullName>
    </submittedName>
</protein>
<evidence type="ECO:0000256" key="1">
    <source>
        <dbReference type="ARBA" id="ARBA00023015"/>
    </source>
</evidence>
<evidence type="ECO:0000256" key="3">
    <source>
        <dbReference type="ARBA" id="ARBA00023163"/>
    </source>
</evidence>
<reference evidence="6" key="1">
    <citation type="submission" date="2023-07" db="EMBL/GenBank/DDBJ databases">
        <title>Conexibacter stalactiti sp. nov., isolated from stalactites in a lava cave and emended description of the genus Conexibacter.</title>
        <authorList>
            <person name="Lee S.D."/>
        </authorList>
    </citation>
    <scope>NUCLEOTIDE SEQUENCE [LARGE SCALE GENOMIC DNA]</scope>
    <source>
        <strain evidence="6">KCTC 39840</strain>
    </source>
</reference>
<dbReference type="Pfam" id="PF00356">
    <property type="entry name" value="LacI"/>
    <property type="match status" value="1"/>
</dbReference>
<dbReference type="PANTHER" id="PTHR30146">
    <property type="entry name" value="LACI-RELATED TRANSCRIPTIONAL REPRESSOR"/>
    <property type="match status" value="1"/>
</dbReference>
<dbReference type="GO" id="GO:0003677">
    <property type="term" value="F:DNA binding"/>
    <property type="evidence" value="ECO:0007669"/>
    <property type="project" value="UniProtKB-KW"/>
</dbReference>
<evidence type="ECO:0000259" key="4">
    <source>
        <dbReference type="PROSITE" id="PS50932"/>
    </source>
</evidence>
<dbReference type="CDD" id="cd06267">
    <property type="entry name" value="PBP1_LacI_sugar_binding-like"/>
    <property type="match status" value="1"/>
</dbReference>
<keyword evidence="2 5" id="KW-0238">DNA-binding</keyword>
<dbReference type="InterPro" id="IPR000843">
    <property type="entry name" value="HTH_LacI"/>
</dbReference>
<keyword evidence="3" id="KW-0804">Transcription</keyword>
<feature type="domain" description="HTH lacI-type" evidence="4">
    <location>
        <begin position="4"/>
        <end position="58"/>
    </location>
</feature>
<dbReference type="SMART" id="SM00354">
    <property type="entry name" value="HTH_LACI"/>
    <property type="match status" value="1"/>
</dbReference>
<dbReference type="CDD" id="cd01392">
    <property type="entry name" value="HTH_LacI"/>
    <property type="match status" value="1"/>
</dbReference>
<dbReference type="Pfam" id="PF13377">
    <property type="entry name" value="Peripla_BP_3"/>
    <property type="match status" value="1"/>
</dbReference>
<comment type="caution">
    <text evidence="5">The sequence shown here is derived from an EMBL/GenBank/DDBJ whole genome shotgun (WGS) entry which is preliminary data.</text>
</comment>
<dbReference type="EMBL" id="JAWSTH010000033">
    <property type="protein sequence ID" value="MDW5595439.1"/>
    <property type="molecule type" value="Genomic_DNA"/>
</dbReference>
<proteinExistence type="predicted"/>
<accession>A0ABU4HRR9</accession>
<keyword evidence="6" id="KW-1185">Reference proteome</keyword>